<gene>
    <name evidence="1" type="primary">HID1_5</name>
    <name evidence="1" type="ORF">FOZ62_018754</name>
</gene>
<name>A0A7J6PZI0_PEROL</name>
<comment type="caution">
    <text evidence="1">The sequence shown here is derived from an EMBL/GenBank/DDBJ whole genome shotgun (WGS) entry which is preliminary data.</text>
</comment>
<protein>
    <submittedName>
        <fullName evidence="1">Cell wall bioproteinsis protein</fullName>
    </submittedName>
</protein>
<evidence type="ECO:0000313" key="1">
    <source>
        <dbReference type="EMBL" id="KAF4701337.1"/>
    </source>
</evidence>
<dbReference type="EMBL" id="JABANM010033397">
    <property type="protein sequence ID" value="KAF4701337.1"/>
    <property type="molecule type" value="Genomic_DNA"/>
</dbReference>
<dbReference type="AlphaFoldDB" id="A0A7J6PZI0"/>
<dbReference type="Pfam" id="PF12722">
    <property type="entry name" value="Hid1"/>
    <property type="match status" value="1"/>
</dbReference>
<sequence>ADGLVRIVATVDDAKQTYLPSSRKAVPFFQESLILLWHLITINPAFRKRLCSRHTEDVVAIVLPLAPAVSGPAGRLFRLASDQPLV</sequence>
<feature type="non-terminal residue" evidence="1">
    <location>
        <position position="1"/>
    </location>
</feature>
<organism evidence="1 2">
    <name type="scientific">Perkinsus olseni</name>
    <name type="common">Perkinsus atlanticus</name>
    <dbReference type="NCBI Taxonomy" id="32597"/>
    <lineage>
        <taxon>Eukaryota</taxon>
        <taxon>Sar</taxon>
        <taxon>Alveolata</taxon>
        <taxon>Perkinsozoa</taxon>
        <taxon>Perkinsea</taxon>
        <taxon>Perkinsida</taxon>
        <taxon>Perkinsidae</taxon>
        <taxon>Perkinsus</taxon>
    </lineage>
</organism>
<evidence type="ECO:0000313" key="2">
    <source>
        <dbReference type="Proteomes" id="UP000574390"/>
    </source>
</evidence>
<proteinExistence type="predicted"/>
<dbReference type="InterPro" id="IPR026705">
    <property type="entry name" value="Hid-1/Ecm30"/>
</dbReference>
<accession>A0A7J6PZI0</accession>
<reference evidence="1 2" key="1">
    <citation type="submission" date="2020-04" db="EMBL/GenBank/DDBJ databases">
        <title>Perkinsus olseni comparative genomics.</title>
        <authorList>
            <person name="Bogema D.R."/>
        </authorList>
    </citation>
    <scope>NUCLEOTIDE SEQUENCE [LARGE SCALE GENOMIC DNA]</scope>
    <source>
        <strain evidence="1">ATCC PRA-205</strain>
    </source>
</reference>
<dbReference type="Proteomes" id="UP000574390">
    <property type="component" value="Unassembled WGS sequence"/>
</dbReference>